<sequence>MESKVAGALLQCVYNGSISMSDMEIERRPYHKNCNCALHRSNKNCSNLCPQRRMISVPIKQLWKEYKNILRIHASYMTKTTEPCEDPI</sequence>
<accession>A0A2G5DQE6</accession>
<reference evidence="1 2" key="1">
    <citation type="submission" date="2017-09" db="EMBL/GenBank/DDBJ databases">
        <title>WGS assembly of Aquilegia coerulea Goldsmith.</title>
        <authorList>
            <person name="Hodges S."/>
            <person name="Kramer E."/>
            <person name="Nordborg M."/>
            <person name="Tomkins J."/>
            <person name="Borevitz J."/>
            <person name="Derieg N."/>
            <person name="Yan J."/>
            <person name="Mihaltcheva S."/>
            <person name="Hayes R.D."/>
            <person name="Rokhsar D."/>
        </authorList>
    </citation>
    <scope>NUCLEOTIDE SEQUENCE [LARGE SCALE GENOMIC DNA]</scope>
    <source>
        <strain evidence="2">cv. Goldsmith</strain>
    </source>
</reference>
<dbReference type="AlphaFoldDB" id="A0A2G5DQE6"/>
<proteinExistence type="predicted"/>
<evidence type="ECO:0000313" key="1">
    <source>
        <dbReference type="EMBL" id="PIA45666.1"/>
    </source>
</evidence>
<dbReference type="PANTHER" id="PTHR35121:SF4">
    <property type="entry name" value="SWIM-TYPE DOMAIN-CONTAINING PROTEIN"/>
    <property type="match status" value="1"/>
</dbReference>
<protein>
    <submittedName>
        <fullName evidence="1">Uncharacterized protein</fullName>
    </submittedName>
</protein>
<organism evidence="1 2">
    <name type="scientific">Aquilegia coerulea</name>
    <name type="common">Rocky mountain columbine</name>
    <dbReference type="NCBI Taxonomy" id="218851"/>
    <lineage>
        <taxon>Eukaryota</taxon>
        <taxon>Viridiplantae</taxon>
        <taxon>Streptophyta</taxon>
        <taxon>Embryophyta</taxon>
        <taxon>Tracheophyta</taxon>
        <taxon>Spermatophyta</taxon>
        <taxon>Magnoliopsida</taxon>
        <taxon>Ranunculales</taxon>
        <taxon>Ranunculaceae</taxon>
        <taxon>Thalictroideae</taxon>
        <taxon>Aquilegia</taxon>
    </lineage>
</organism>
<dbReference type="Proteomes" id="UP000230069">
    <property type="component" value="Unassembled WGS sequence"/>
</dbReference>
<dbReference type="InParanoid" id="A0A2G5DQE6"/>
<gene>
    <name evidence="1" type="ORF">AQUCO_01600115v1</name>
</gene>
<dbReference type="EMBL" id="KZ305033">
    <property type="protein sequence ID" value="PIA45666.1"/>
    <property type="molecule type" value="Genomic_DNA"/>
</dbReference>
<keyword evidence="2" id="KW-1185">Reference proteome</keyword>
<name>A0A2G5DQE6_AQUCA</name>
<dbReference type="PANTHER" id="PTHR35121">
    <property type="entry name" value="HOMEODOMAIN PROTEIN 8, PUTATIVE-RELATED"/>
    <property type="match status" value="1"/>
</dbReference>
<evidence type="ECO:0000313" key="2">
    <source>
        <dbReference type="Proteomes" id="UP000230069"/>
    </source>
</evidence>
<dbReference type="OrthoDB" id="1696465at2759"/>